<comment type="caution">
    <text evidence="2">The sequence shown here is derived from an EMBL/GenBank/DDBJ whole genome shotgun (WGS) entry which is preliminary data.</text>
</comment>
<accession>A0AAW0AT63</accession>
<reference evidence="2 3" key="1">
    <citation type="journal article" date="2024" name="J Genomics">
        <title>Draft genome sequencing and assembly of Favolaschia claudopus CIRM-BRFM 2984 isolated from oak limbs.</title>
        <authorList>
            <person name="Navarro D."/>
            <person name="Drula E."/>
            <person name="Chaduli D."/>
            <person name="Cazenave R."/>
            <person name="Ahrendt S."/>
            <person name="Wang J."/>
            <person name="Lipzen A."/>
            <person name="Daum C."/>
            <person name="Barry K."/>
            <person name="Grigoriev I.V."/>
            <person name="Favel A."/>
            <person name="Rosso M.N."/>
            <person name="Martin F."/>
        </authorList>
    </citation>
    <scope>NUCLEOTIDE SEQUENCE [LARGE SCALE GENOMIC DNA]</scope>
    <source>
        <strain evidence="2 3">CIRM-BRFM 2984</strain>
    </source>
</reference>
<keyword evidence="3" id="KW-1185">Reference proteome</keyword>
<organism evidence="2 3">
    <name type="scientific">Favolaschia claudopus</name>
    <dbReference type="NCBI Taxonomy" id="2862362"/>
    <lineage>
        <taxon>Eukaryota</taxon>
        <taxon>Fungi</taxon>
        <taxon>Dikarya</taxon>
        <taxon>Basidiomycota</taxon>
        <taxon>Agaricomycotina</taxon>
        <taxon>Agaricomycetes</taxon>
        <taxon>Agaricomycetidae</taxon>
        <taxon>Agaricales</taxon>
        <taxon>Marasmiineae</taxon>
        <taxon>Mycenaceae</taxon>
        <taxon>Favolaschia</taxon>
    </lineage>
</organism>
<name>A0AAW0AT63_9AGAR</name>
<dbReference type="AlphaFoldDB" id="A0AAW0AT63"/>
<feature type="region of interest" description="Disordered" evidence="1">
    <location>
        <begin position="25"/>
        <end position="55"/>
    </location>
</feature>
<sequence length="285" mass="31254">FEPTASSVSTVSKLAIDALLTPHPRCSGPLGRSPIRPTPTPIGGEGSPSRGVRSIHNRQVADARKASDIVLMEFIQQIDASGLLKADPSIHPAWDMNNNPPSILHVYDRRIYSFTLDQTYAHVEFLYKKLGQLVREMNSVLGIPFRDHATLIRSSRSCVGCLNQFSPHGYEDHRREGHCTNHPDCIEVEACKTIDSLIQFRSFRGDARPEFKGETPDTPVGAALIQWNSRLGVPADVWMLISTAVVHCTSCDLTRTFPAHTLHLDVTGQCADPGQAIIAPGGDDD</sequence>
<dbReference type="Proteomes" id="UP001362999">
    <property type="component" value="Unassembled WGS sequence"/>
</dbReference>
<evidence type="ECO:0008006" key="4">
    <source>
        <dbReference type="Google" id="ProtNLM"/>
    </source>
</evidence>
<protein>
    <recommendedName>
        <fullName evidence="4">C2H2-type domain-containing protein</fullName>
    </recommendedName>
</protein>
<gene>
    <name evidence="2" type="ORF">R3P38DRAFT_2543392</name>
</gene>
<feature type="non-terminal residue" evidence="2">
    <location>
        <position position="1"/>
    </location>
</feature>
<proteinExistence type="predicted"/>
<evidence type="ECO:0000313" key="2">
    <source>
        <dbReference type="EMBL" id="KAK7015710.1"/>
    </source>
</evidence>
<evidence type="ECO:0000256" key="1">
    <source>
        <dbReference type="SAM" id="MobiDB-lite"/>
    </source>
</evidence>
<evidence type="ECO:0000313" key="3">
    <source>
        <dbReference type="Proteomes" id="UP001362999"/>
    </source>
</evidence>
<dbReference type="EMBL" id="JAWWNJ010000053">
    <property type="protein sequence ID" value="KAK7015710.1"/>
    <property type="molecule type" value="Genomic_DNA"/>
</dbReference>